<keyword evidence="2" id="KW-1185">Reference proteome</keyword>
<accession>A0A0V1F0R5</accession>
<gene>
    <name evidence="1" type="ORF">T4D_7040</name>
</gene>
<organism evidence="1 2">
    <name type="scientific">Trichinella pseudospiralis</name>
    <name type="common">Parasitic roundworm</name>
    <dbReference type="NCBI Taxonomy" id="6337"/>
    <lineage>
        <taxon>Eukaryota</taxon>
        <taxon>Metazoa</taxon>
        <taxon>Ecdysozoa</taxon>
        <taxon>Nematoda</taxon>
        <taxon>Enoplea</taxon>
        <taxon>Dorylaimia</taxon>
        <taxon>Trichinellida</taxon>
        <taxon>Trichinellidae</taxon>
        <taxon>Trichinella</taxon>
    </lineage>
</organism>
<evidence type="ECO:0000313" key="2">
    <source>
        <dbReference type="Proteomes" id="UP000054995"/>
    </source>
</evidence>
<dbReference type="EMBL" id="JYDT01000826">
    <property type="protein sequence ID" value="KRY79404.1"/>
    <property type="molecule type" value="Genomic_DNA"/>
</dbReference>
<dbReference type="AlphaFoldDB" id="A0A0V1F0R5"/>
<name>A0A0V1F0R5_TRIPS</name>
<dbReference type="Proteomes" id="UP000054995">
    <property type="component" value="Unassembled WGS sequence"/>
</dbReference>
<sequence>MSTSAMPTIGVQFTLVNHCEAKLCALFNKKLVNLFNVHKPRLPVGQEHMM</sequence>
<proteinExistence type="predicted"/>
<reference evidence="1 2" key="1">
    <citation type="submission" date="2015-01" db="EMBL/GenBank/DDBJ databases">
        <title>Evolution of Trichinella species and genotypes.</title>
        <authorList>
            <person name="Korhonen P.K."/>
            <person name="Edoardo P."/>
            <person name="Giuseppe L.R."/>
            <person name="Gasser R.B."/>
        </authorList>
    </citation>
    <scope>NUCLEOTIDE SEQUENCE [LARGE SCALE GENOMIC DNA]</scope>
    <source>
        <strain evidence="1">ISS470</strain>
    </source>
</reference>
<evidence type="ECO:0000313" key="1">
    <source>
        <dbReference type="EMBL" id="KRY79404.1"/>
    </source>
</evidence>
<protein>
    <submittedName>
        <fullName evidence="1">Uncharacterized protein</fullName>
    </submittedName>
</protein>
<comment type="caution">
    <text evidence="1">The sequence shown here is derived from an EMBL/GenBank/DDBJ whole genome shotgun (WGS) entry which is preliminary data.</text>
</comment>